<dbReference type="Proteomes" id="UP000054636">
    <property type="component" value="Unassembled WGS sequence"/>
</dbReference>
<feature type="transmembrane region" description="Helical" evidence="10">
    <location>
        <begin position="202"/>
        <end position="228"/>
    </location>
</feature>
<sequence>MAVSSVAVPALQEPPDLEAVDLDSQSETCSTTSSFAVRVGATDEDCKYKLKQQGNIISKYGEIGYFAMGHIGSVIVNTALVISQTGFCIAYLIFIASNAHKFLDVSKQLVVSVCVPPLVGFSLLRHMRELAYVALLADFMCILGLLVVLNIDLSYMDLDHDYIEPMGVVSAIPFFFGVASYCFEGVGMVLPLENSMRNKHNFMPILVCTVVIITSLYATFGICGYLAFGNDTNAVITLNFEGSGGLVTLVKIFLCLGLFFTYPVMLFPVFEVLQPMVACGNKLENPQTTQKKGILLRAGIVLLTAVVAAGIPGQKRNTRLGDMYAALGIEDDGDSSDNSKDEDYLVEEEEEEEEDIHEAGKKAFHTEQSYEARYDELKKYCKISKKQAFFAYFEKNWNSCRAMWSNYARGKHFTAGNTTTNRIESNWKYLKMLLGRKTRIDRTIAGFLQHQMTITRQIVTEIGQQHSTSRMLNTIPKFLRAVARRISSHVLERVKKEWERFVDQMEKTTCERRSSSHQWKVYFLHYVYECDELDWTCTCLFYSSNHLPCCHLMHVANQGNGFQALPGMSIDERWSTFEALDFKEELSSAADTLQPIVNMSKLKLPKQKLRLPDETGSTESKRKPTDLETEKEVVFVRLRRNERANQVVLSSAEKYSYAKAMLEPLLQHLSELSSADYYQELSAWKETVDIGLRVGEKGTFVSSNDEGGEDEDTKAGNFSLLDPVEAMGTACLMETLETSADSADITDDSSDGETVPPTQPSEITKETPKDSSDENLQDEGDGKDMSIDVNASHASVAPPARQVDIISVPKPKGQGRPRTTTKQLRQTKIATRLAVHKYPSNLTVQLDEFVIWARNTSNLKVVADMMDKYPIQLEDAYLSSRTIQCSWEAMRTGTYMHPFVIPADLTRSMEAAIKDAKNAQRGPGPLADKIKKQGIGLDIVASIDPKLWKFSG</sequence>
<evidence type="ECO:0000256" key="3">
    <source>
        <dbReference type="ARBA" id="ARBA00022723"/>
    </source>
</evidence>
<evidence type="ECO:0000256" key="9">
    <source>
        <dbReference type="SAM" id="MobiDB-lite"/>
    </source>
</evidence>
<evidence type="ECO:0000256" key="6">
    <source>
        <dbReference type="ARBA" id="ARBA00022989"/>
    </source>
</evidence>
<feature type="compositionally biased region" description="Acidic residues" evidence="9">
    <location>
        <begin position="344"/>
        <end position="356"/>
    </location>
</feature>
<feature type="region of interest" description="Disordered" evidence="9">
    <location>
        <begin position="329"/>
        <end position="358"/>
    </location>
</feature>
<dbReference type="PANTHER" id="PTHR22950">
    <property type="entry name" value="AMINO ACID TRANSPORTER"/>
    <property type="match status" value="1"/>
</dbReference>
<dbReference type="PANTHER" id="PTHR22950:SF349">
    <property type="entry name" value="AMINO ACID TRANSPORTER TRANSMEMBRANE DOMAIN-CONTAINING PROTEIN"/>
    <property type="match status" value="1"/>
</dbReference>
<dbReference type="SMART" id="SM00575">
    <property type="entry name" value="ZnF_PMZ"/>
    <property type="match status" value="1"/>
</dbReference>
<gene>
    <name evidence="12" type="ORF">AM588_10006019</name>
</gene>
<feature type="transmembrane region" description="Helical" evidence="10">
    <location>
        <begin position="131"/>
        <end position="151"/>
    </location>
</feature>
<dbReference type="EMBL" id="LNFP01000368">
    <property type="protein sequence ID" value="KUF93660.1"/>
    <property type="molecule type" value="Genomic_DNA"/>
</dbReference>
<keyword evidence="6 10" id="KW-1133">Transmembrane helix</keyword>
<evidence type="ECO:0000313" key="12">
    <source>
        <dbReference type="EMBL" id="KUF93660.1"/>
    </source>
</evidence>
<feature type="transmembrane region" description="Helical" evidence="10">
    <location>
        <begin position="108"/>
        <end position="124"/>
    </location>
</feature>
<feature type="region of interest" description="Disordered" evidence="9">
    <location>
        <begin position="740"/>
        <end position="823"/>
    </location>
</feature>
<keyword evidence="5" id="KW-0862">Zinc</keyword>
<dbReference type="PROSITE" id="PS50966">
    <property type="entry name" value="ZF_SWIM"/>
    <property type="match status" value="1"/>
</dbReference>
<keyword evidence="7 10" id="KW-0472">Membrane</keyword>
<evidence type="ECO:0000313" key="13">
    <source>
        <dbReference type="Proteomes" id="UP000054636"/>
    </source>
</evidence>
<protein>
    <submittedName>
        <fullName evidence="12">Homoserine O-acetyltransferase</fullName>
    </submittedName>
</protein>
<keyword evidence="4 8" id="KW-0863">Zinc-finger</keyword>
<dbReference type="InterPro" id="IPR007527">
    <property type="entry name" value="Znf_SWIM"/>
</dbReference>
<name>A0A0W8DBX4_PHYNI</name>
<evidence type="ECO:0000256" key="7">
    <source>
        <dbReference type="ARBA" id="ARBA00023136"/>
    </source>
</evidence>
<feature type="transmembrane region" description="Helical" evidence="10">
    <location>
        <begin position="74"/>
        <end position="96"/>
    </location>
</feature>
<keyword evidence="3" id="KW-0479">Metal-binding</keyword>
<proteinExistence type="predicted"/>
<dbReference type="AlphaFoldDB" id="A0A0W8DBX4"/>
<feature type="compositionally biased region" description="Basic and acidic residues" evidence="9">
    <location>
        <begin position="763"/>
        <end position="772"/>
    </location>
</feature>
<feature type="transmembrane region" description="Helical" evidence="10">
    <location>
        <begin position="248"/>
        <end position="273"/>
    </location>
</feature>
<organism evidence="12 13">
    <name type="scientific">Phytophthora nicotianae</name>
    <name type="common">Potato buckeye rot agent</name>
    <name type="synonym">Phytophthora parasitica</name>
    <dbReference type="NCBI Taxonomy" id="4792"/>
    <lineage>
        <taxon>Eukaryota</taxon>
        <taxon>Sar</taxon>
        <taxon>Stramenopiles</taxon>
        <taxon>Oomycota</taxon>
        <taxon>Peronosporomycetes</taxon>
        <taxon>Peronosporales</taxon>
        <taxon>Peronosporaceae</taxon>
        <taxon>Phytophthora</taxon>
    </lineage>
</organism>
<evidence type="ECO:0000256" key="8">
    <source>
        <dbReference type="PROSITE-ProRule" id="PRU00325"/>
    </source>
</evidence>
<comment type="caution">
    <text evidence="12">The sequence shown here is derived from an EMBL/GenBank/DDBJ whole genome shotgun (WGS) entry which is preliminary data.</text>
</comment>
<feature type="transmembrane region" description="Helical" evidence="10">
    <location>
        <begin position="171"/>
        <end position="190"/>
    </location>
</feature>
<evidence type="ECO:0000256" key="1">
    <source>
        <dbReference type="ARBA" id="ARBA00004141"/>
    </source>
</evidence>
<evidence type="ECO:0000259" key="11">
    <source>
        <dbReference type="PROSITE" id="PS50966"/>
    </source>
</evidence>
<evidence type="ECO:0000256" key="10">
    <source>
        <dbReference type="SAM" id="Phobius"/>
    </source>
</evidence>
<dbReference type="InterPro" id="IPR006564">
    <property type="entry name" value="Znf_PMZ"/>
</dbReference>
<evidence type="ECO:0000256" key="5">
    <source>
        <dbReference type="ARBA" id="ARBA00022833"/>
    </source>
</evidence>
<dbReference type="GO" id="GO:0008270">
    <property type="term" value="F:zinc ion binding"/>
    <property type="evidence" value="ECO:0007669"/>
    <property type="project" value="UniProtKB-KW"/>
</dbReference>
<evidence type="ECO:0000256" key="2">
    <source>
        <dbReference type="ARBA" id="ARBA00022692"/>
    </source>
</evidence>
<feature type="domain" description="SWIM-type" evidence="11">
    <location>
        <begin position="522"/>
        <end position="560"/>
    </location>
</feature>
<accession>A0A0W8DBX4</accession>
<dbReference type="Pfam" id="PF01490">
    <property type="entry name" value="Aa_trans"/>
    <property type="match status" value="1"/>
</dbReference>
<feature type="transmembrane region" description="Helical" evidence="10">
    <location>
        <begin position="294"/>
        <end position="313"/>
    </location>
</feature>
<keyword evidence="2 10" id="KW-0812">Transmembrane</keyword>
<reference evidence="12 13" key="1">
    <citation type="submission" date="2015-11" db="EMBL/GenBank/DDBJ databases">
        <title>Genomes and virulence difference between two physiological races of Phytophthora nicotianae.</title>
        <authorList>
            <person name="Liu H."/>
            <person name="Ma X."/>
            <person name="Yu H."/>
            <person name="Fang D."/>
            <person name="Li Y."/>
            <person name="Wang X."/>
            <person name="Wang W."/>
            <person name="Dong Y."/>
            <person name="Xiao B."/>
        </authorList>
    </citation>
    <scope>NUCLEOTIDE SEQUENCE [LARGE SCALE GENOMIC DNA]</scope>
    <source>
        <strain evidence="13">race 1</strain>
    </source>
</reference>
<comment type="subcellular location">
    <subcellularLocation>
        <location evidence="1">Membrane</location>
        <topology evidence="1">Multi-pass membrane protein</topology>
    </subcellularLocation>
</comment>
<dbReference type="GO" id="GO:0015179">
    <property type="term" value="F:L-amino acid transmembrane transporter activity"/>
    <property type="evidence" value="ECO:0007669"/>
    <property type="project" value="TreeGrafter"/>
</dbReference>
<dbReference type="GO" id="GO:0005774">
    <property type="term" value="C:vacuolar membrane"/>
    <property type="evidence" value="ECO:0007669"/>
    <property type="project" value="TreeGrafter"/>
</dbReference>
<evidence type="ECO:0000256" key="4">
    <source>
        <dbReference type="ARBA" id="ARBA00022771"/>
    </source>
</evidence>
<dbReference type="InterPro" id="IPR013057">
    <property type="entry name" value="AA_transpt_TM"/>
</dbReference>